<dbReference type="Proteomes" id="UP001597338">
    <property type="component" value="Unassembled WGS sequence"/>
</dbReference>
<proteinExistence type="predicted"/>
<organism evidence="1 2">
    <name type="scientific">Promicromonospora aerolata</name>
    <dbReference type="NCBI Taxonomy" id="195749"/>
    <lineage>
        <taxon>Bacteria</taxon>
        <taxon>Bacillati</taxon>
        <taxon>Actinomycetota</taxon>
        <taxon>Actinomycetes</taxon>
        <taxon>Micrococcales</taxon>
        <taxon>Promicromonosporaceae</taxon>
        <taxon>Promicromonospora</taxon>
    </lineage>
</organism>
<evidence type="ECO:0000313" key="1">
    <source>
        <dbReference type="EMBL" id="MFD2024126.1"/>
    </source>
</evidence>
<accession>A0ABW4UZY4</accession>
<protein>
    <submittedName>
        <fullName evidence="1">Uncharacterized protein</fullName>
    </submittedName>
</protein>
<dbReference type="RefSeq" id="WP_377183873.1">
    <property type="nucleotide sequence ID" value="NZ_JBHUHF010000001.1"/>
</dbReference>
<comment type="caution">
    <text evidence="1">The sequence shown here is derived from an EMBL/GenBank/DDBJ whole genome shotgun (WGS) entry which is preliminary data.</text>
</comment>
<dbReference type="EMBL" id="JBHUHF010000001">
    <property type="protein sequence ID" value="MFD2024126.1"/>
    <property type="molecule type" value="Genomic_DNA"/>
</dbReference>
<gene>
    <name evidence="1" type="ORF">ACFSL2_01225</name>
</gene>
<keyword evidence="2" id="KW-1185">Reference proteome</keyword>
<evidence type="ECO:0000313" key="2">
    <source>
        <dbReference type="Proteomes" id="UP001597338"/>
    </source>
</evidence>
<sequence>MNALMQDLLLNDRDVETATVPVPALDVHVVEDGDVMVAEHVRSGAWVCFCIDSRHRDLDRRPHVGHLPDGAHPVTVHLYAVIAEDRS</sequence>
<name>A0ABW4UZY4_9MICO</name>
<reference evidence="2" key="1">
    <citation type="journal article" date="2019" name="Int. J. Syst. Evol. Microbiol.">
        <title>The Global Catalogue of Microorganisms (GCM) 10K type strain sequencing project: providing services to taxonomists for standard genome sequencing and annotation.</title>
        <authorList>
            <consortium name="The Broad Institute Genomics Platform"/>
            <consortium name="The Broad Institute Genome Sequencing Center for Infectious Disease"/>
            <person name="Wu L."/>
            <person name="Ma J."/>
        </authorList>
    </citation>
    <scope>NUCLEOTIDE SEQUENCE [LARGE SCALE GENOMIC DNA]</scope>
    <source>
        <strain evidence="2">CCM 7043</strain>
    </source>
</reference>